<evidence type="ECO:0000313" key="2">
    <source>
        <dbReference type="Proteomes" id="UP001732700"/>
    </source>
</evidence>
<keyword evidence="2" id="KW-1185">Reference proteome</keyword>
<organism evidence="1 2">
    <name type="scientific">Avena sativa</name>
    <name type="common">Oat</name>
    <dbReference type="NCBI Taxonomy" id="4498"/>
    <lineage>
        <taxon>Eukaryota</taxon>
        <taxon>Viridiplantae</taxon>
        <taxon>Streptophyta</taxon>
        <taxon>Embryophyta</taxon>
        <taxon>Tracheophyta</taxon>
        <taxon>Spermatophyta</taxon>
        <taxon>Magnoliopsida</taxon>
        <taxon>Liliopsida</taxon>
        <taxon>Poales</taxon>
        <taxon>Poaceae</taxon>
        <taxon>BOP clade</taxon>
        <taxon>Pooideae</taxon>
        <taxon>Poodae</taxon>
        <taxon>Poeae</taxon>
        <taxon>Poeae Chloroplast Group 1 (Aveneae type)</taxon>
        <taxon>Aveninae</taxon>
        <taxon>Avena</taxon>
    </lineage>
</organism>
<proteinExistence type="predicted"/>
<name>A0ACD5UGV0_AVESA</name>
<reference evidence="1" key="1">
    <citation type="submission" date="2021-05" db="EMBL/GenBank/DDBJ databases">
        <authorList>
            <person name="Scholz U."/>
            <person name="Mascher M."/>
            <person name="Fiebig A."/>
        </authorList>
    </citation>
    <scope>NUCLEOTIDE SEQUENCE [LARGE SCALE GENOMIC DNA]</scope>
</reference>
<evidence type="ECO:0000313" key="1">
    <source>
        <dbReference type="EnsemblPlants" id="AVESA.00010b.r2.2AG0245150.1.CDS"/>
    </source>
</evidence>
<accession>A0ACD5UGV0</accession>
<sequence length="663" mass="74031">MGNTQQAGIKRDDHGGSCHQQPQPASVAPDQLQAGVRGDGHGGSHDQQPQATSVAPDRLRGGVNGDDHGRRSRDQQPQPQPQPVSVADPVQFRAGAADRARNQTQTLGGGHDVGATSTLRNGKKNSATDGEGLTSRIDILGPAGESVILGNDEPPKPEGVQFVVLQTLPIKSGCIGDGDGFTACVKKATDVAASGSHKKGDTNNRALQYYRIRMRGIDAPEMKMEHGVESRNELVKLIGGKCVKIDVYGTDQYGRHLGDIYCDGMFIQEELLKGGFAWYFRAGEERPQFARWEREAKEARRGLWSSDNPQKPWEWKRDHPRNNKKENANDIQVESQSQGNVITESLACMISKDMENLGRQWKKKLENFVADNVEQNYHLQESKRNKKEAEDRAKELEKEMESVVADNVTLNDQLEESKQDKKKADDRILKLTFFSESVVEVNMGLHDKLEKLKEKNRKAEDRAKESEKEMESFVAVNRELNDQLQELKGIAKVAAELKFSCDSVAAANMALRYELQELRKRSEDAEERNRESKKGMASVVAENMKLNGQVQRLNNKVSNNARNHKKKLQSVIAINMDLNSKIQELQKNDEKAVHDRADKESEKETENVVAEELNLQGITHDVETPLTPPAKDHGEKEKGVMWRKKMDPTTSQAPPAEGHCESM</sequence>
<dbReference type="EnsemblPlants" id="AVESA.00010b.r2.2AG0245150.1">
    <property type="protein sequence ID" value="AVESA.00010b.r2.2AG0245150.1.CDS"/>
    <property type="gene ID" value="AVESA.00010b.r2.2AG0245150"/>
</dbReference>
<reference evidence="1" key="2">
    <citation type="submission" date="2025-09" db="UniProtKB">
        <authorList>
            <consortium name="EnsemblPlants"/>
        </authorList>
    </citation>
    <scope>IDENTIFICATION</scope>
</reference>
<protein>
    <submittedName>
        <fullName evidence="1">Uncharacterized protein</fullName>
    </submittedName>
</protein>
<dbReference type="Proteomes" id="UP001732700">
    <property type="component" value="Chromosome 2A"/>
</dbReference>